<proteinExistence type="predicted"/>
<evidence type="ECO:0000313" key="2">
    <source>
        <dbReference type="Proteomes" id="UP001214415"/>
    </source>
</evidence>
<dbReference type="AlphaFoldDB" id="A0AAF0EJR4"/>
<keyword evidence="2" id="KW-1185">Reference proteome</keyword>
<name>A0AAF0EJR4_9BASI</name>
<gene>
    <name evidence="1" type="ORF">MEQU1_002031</name>
</gene>
<organism evidence="1 2">
    <name type="scientific">Malassezia equina</name>
    <dbReference type="NCBI Taxonomy" id="1381935"/>
    <lineage>
        <taxon>Eukaryota</taxon>
        <taxon>Fungi</taxon>
        <taxon>Dikarya</taxon>
        <taxon>Basidiomycota</taxon>
        <taxon>Ustilaginomycotina</taxon>
        <taxon>Malasseziomycetes</taxon>
        <taxon>Malasseziales</taxon>
        <taxon>Malasseziaceae</taxon>
        <taxon>Malassezia</taxon>
    </lineage>
</organism>
<dbReference type="Proteomes" id="UP001214415">
    <property type="component" value="Chromosome 3"/>
</dbReference>
<sequence length="147" mass="16452">MVTPISQFRQEMNTKVNAQLSTTLPYEPMPKVERKVNLTSAVSTPEEVNQAEEDGVLLICYKMESAIPTMKIPDKGMILAMTRKGLIIPVQRLLSYMPSADLSLFQLSEKAVEIDPATKTLRQVDEPQLLTLPKRGPTMNLLNLILL</sequence>
<evidence type="ECO:0000313" key="1">
    <source>
        <dbReference type="EMBL" id="WFD23342.1"/>
    </source>
</evidence>
<protein>
    <submittedName>
        <fullName evidence="1">Uncharacterized protein</fullName>
    </submittedName>
</protein>
<dbReference type="EMBL" id="CP119902">
    <property type="protein sequence ID" value="WFD23342.1"/>
    <property type="molecule type" value="Genomic_DNA"/>
</dbReference>
<accession>A0AAF0EJR4</accession>
<reference evidence="1" key="1">
    <citation type="submission" date="2023-03" db="EMBL/GenBank/DDBJ databases">
        <title>Mating type loci evolution in Malassezia.</title>
        <authorList>
            <person name="Coelho M.A."/>
        </authorList>
    </citation>
    <scope>NUCLEOTIDE SEQUENCE</scope>
    <source>
        <strain evidence="1">CBS 12830</strain>
    </source>
</reference>